<reference evidence="2" key="3">
    <citation type="submission" date="2010-09" db="EMBL/GenBank/DDBJ databases">
        <title>Annotation of Gaeumannomyces graminis var. tritici R3-111a-1.</title>
        <authorList>
            <consortium name="The Broad Institute Genome Sequencing Platform"/>
            <person name="Ma L.-J."/>
            <person name="Dead R."/>
            <person name="Young S.K."/>
            <person name="Zeng Q."/>
            <person name="Gargeya S."/>
            <person name="Fitzgerald M."/>
            <person name="Haas B."/>
            <person name="Abouelleil A."/>
            <person name="Alvarado L."/>
            <person name="Arachchi H.M."/>
            <person name="Berlin A."/>
            <person name="Brown A."/>
            <person name="Chapman S.B."/>
            <person name="Chen Z."/>
            <person name="Dunbar C."/>
            <person name="Freedman E."/>
            <person name="Gearin G."/>
            <person name="Gellesch M."/>
            <person name="Goldberg J."/>
            <person name="Griggs A."/>
            <person name="Gujja S."/>
            <person name="Heiman D."/>
            <person name="Howarth C."/>
            <person name="Larson L."/>
            <person name="Lui A."/>
            <person name="MacDonald P.J.P."/>
            <person name="Mehta T."/>
            <person name="Montmayeur A."/>
            <person name="Murphy C."/>
            <person name="Neiman D."/>
            <person name="Pearson M."/>
            <person name="Priest M."/>
            <person name="Roberts A."/>
            <person name="Saif S."/>
            <person name="Shea T."/>
            <person name="Shenoy N."/>
            <person name="Sisk P."/>
            <person name="Stolte C."/>
            <person name="Sykes S."/>
            <person name="Yandava C."/>
            <person name="Wortman J."/>
            <person name="Nusbaum C."/>
            <person name="Birren B."/>
        </authorList>
    </citation>
    <scope>NUCLEOTIDE SEQUENCE</scope>
    <source>
        <strain evidence="2">R3-111a-1</strain>
    </source>
</reference>
<dbReference type="Proteomes" id="UP000006039">
    <property type="component" value="Unassembled WGS sequence"/>
</dbReference>
<dbReference type="STRING" id="644352.J3NTB4"/>
<reference evidence="3" key="4">
    <citation type="journal article" date="2015" name="G3 (Bethesda)">
        <title>Genome sequences of three phytopathogenic species of the Magnaporthaceae family of fungi.</title>
        <authorList>
            <person name="Okagaki L.H."/>
            <person name="Nunes C.C."/>
            <person name="Sailsbery J."/>
            <person name="Clay B."/>
            <person name="Brown D."/>
            <person name="John T."/>
            <person name="Oh Y."/>
            <person name="Young N."/>
            <person name="Fitzgerald M."/>
            <person name="Haas B.J."/>
            <person name="Zeng Q."/>
            <person name="Young S."/>
            <person name="Adiconis X."/>
            <person name="Fan L."/>
            <person name="Levin J.Z."/>
            <person name="Mitchell T.K."/>
            <person name="Okubara P.A."/>
            <person name="Farman M.L."/>
            <person name="Kohn L.M."/>
            <person name="Birren B."/>
            <person name="Ma L.-J."/>
            <person name="Dean R.A."/>
        </authorList>
    </citation>
    <scope>NUCLEOTIDE SEQUENCE</scope>
    <source>
        <strain evidence="3">R3-111a-1</strain>
    </source>
</reference>
<dbReference type="SUPFAM" id="SSF56112">
    <property type="entry name" value="Protein kinase-like (PK-like)"/>
    <property type="match status" value="1"/>
</dbReference>
<reference evidence="3" key="5">
    <citation type="submission" date="2018-04" db="UniProtKB">
        <authorList>
            <consortium name="EnsemblFungi"/>
        </authorList>
    </citation>
    <scope>IDENTIFICATION</scope>
    <source>
        <strain evidence="3">R3-111a-1</strain>
    </source>
</reference>
<dbReference type="Pfam" id="PF00069">
    <property type="entry name" value="Pkinase"/>
    <property type="match status" value="1"/>
</dbReference>
<dbReference type="PROSITE" id="PS50011">
    <property type="entry name" value="PROTEIN_KINASE_DOM"/>
    <property type="match status" value="1"/>
</dbReference>
<dbReference type="AlphaFoldDB" id="J3NTB4"/>
<dbReference type="EnsemblFungi" id="EJT79429">
    <property type="protein sequence ID" value="EJT79429"/>
    <property type="gene ID" value="GGTG_04513"/>
</dbReference>
<proteinExistence type="predicted"/>
<keyword evidence="2" id="KW-0808">Transferase</keyword>
<gene>
    <name evidence="3" type="primary">20344971</name>
    <name evidence="2" type="ORF">GGTG_04513</name>
</gene>
<dbReference type="EMBL" id="GL385396">
    <property type="protein sequence ID" value="EJT79429.1"/>
    <property type="molecule type" value="Genomic_DNA"/>
</dbReference>
<keyword evidence="4" id="KW-1185">Reference proteome</keyword>
<dbReference type="GO" id="GO:0004674">
    <property type="term" value="F:protein serine/threonine kinase activity"/>
    <property type="evidence" value="ECO:0007669"/>
    <property type="project" value="UniProtKB-KW"/>
</dbReference>
<keyword evidence="2" id="KW-0418">Kinase</keyword>
<reference evidence="2" key="2">
    <citation type="submission" date="2010-07" db="EMBL/GenBank/DDBJ databases">
        <authorList>
            <consortium name="The Broad Institute Genome Sequencing Platform"/>
            <consortium name="Broad Institute Genome Sequencing Center for Infectious Disease"/>
            <person name="Ma L.-J."/>
            <person name="Dead R."/>
            <person name="Young S."/>
            <person name="Zeng Q."/>
            <person name="Koehrsen M."/>
            <person name="Alvarado L."/>
            <person name="Berlin A."/>
            <person name="Chapman S.B."/>
            <person name="Chen Z."/>
            <person name="Freedman E."/>
            <person name="Gellesch M."/>
            <person name="Goldberg J."/>
            <person name="Griggs A."/>
            <person name="Gujja S."/>
            <person name="Heilman E.R."/>
            <person name="Heiman D."/>
            <person name="Hepburn T."/>
            <person name="Howarth C."/>
            <person name="Jen D."/>
            <person name="Larson L."/>
            <person name="Mehta T."/>
            <person name="Neiman D."/>
            <person name="Pearson M."/>
            <person name="Roberts A."/>
            <person name="Saif S."/>
            <person name="Shea T."/>
            <person name="Shenoy N."/>
            <person name="Sisk P."/>
            <person name="Stolte C."/>
            <person name="Sykes S."/>
            <person name="Walk T."/>
            <person name="White J."/>
            <person name="Yandava C."/>
            <person name="Haas B."/>
            <person name="Nusbaum C."/>
            <person name="Birren B."/>
        </authorList>
    </citation>
    <scope>NUCLEOTIDE SEQUENCE</scope>
    <source>
        <strain evidence="2">R3-111a-1</strain>
    </source>
</reference>
<evidence type="ECO:0000313" key="2">
    <source>
        <dbReference type="EMBL" id="EJT79429.1"/>
    </source>
</evidence>
<accession>J3NTB4</accession>
<evidence type="ECO:0000313" key="4">
    <source>
        <dbReference type="Proteomes" id="UP000006039"/>
    </source>
</evidence>
<dbReference type="GO" id="GO:0044773">
    <property type="term" value="P:mitotic DNA damage checkpoint signaling"/>
    <property type="evidence" value="ECO:0007669"/>
    <property type="project" value="TreeGrafter"/>
</dbReference>
<feature type="domain" description="Protein kinase" evidence="1">
    <location>
        <begin position="1"/>
        <end position="301"/>
    </location>
</feature>
<dbReference type="SMART" id="SM00220">
    <property type="entry name" value="S_TKc"/>
    <property type="match status" value="1"/>
</dbReference>
<keyword evidence="2" id="KW-0723">Serine/threonine-protein kinase</keyword>
<dbReference type="PANTHER" id="PTHR44167:SF24">
    <property type="entry name" value="SERINE_THREONINE-PROTEIN KINASE CHK2"/>
    <property type="match status" value="1"/>
</dbReference>
<evidence type="ECO:0000313" key="3">
    <source>
        <dbReference type="EnsemblFungi" id="EJT79429"/>
    </source>
</evidence>
<dbReference type="InterPro" id="IPR000719">
    <property type="entry name" value="Prot_kinase_dom"/>
</dbReference>
<dbReference type="RefSeq" id="XP_009220574.1">
    <property type="nucleotide sequence ID" value="XM_009222310.1"/>
</dbReference>
<dbReference type="eggNOG" id="KOG0032">
    <property type="taxonomic scope" value="Eukaryota"/>
</dbReference>
<dbReference type="GO" id="GO:0005524">
    <property type="term" value="F:ATP binding"/>
    <property type="evidence" value="ECO:0007669"/>
    <property type="project" value="InterPro"/>
</dbReference>
<reference evidence="4" key="1">
    <citation type="submission" date="2010-07" db="EMBL/GenBank/DDBJ databases">
        <title>The genome sequence of Gaeumannomyces graminis var. tritici strain R3-111a-1.</title>
        <authorList>
            <consortium name="The Broad Institute Genome Sequencing Platform"/>
            <person name="Ma L.-J."/>
            <person name="Dead R."/>
            <person name="Young S."/>
            <person name="Zeng Q."/>
            <person name="Koehrsen M."/>
            <person name="Alvarado L."/>
            <person name="Berlin A."/>
            <person name="Chapman S.B."/>
            <person name="Chen Z."/>
            <person name="Freedman E."/>
            <person name="Gellesch M."/>
            <person name="Goldberg J."/>
            <person name="Griggs A."/>
            <person name="Gujja S."/>
            <person name="Heilman E.R."/>
            <person name="Heiman D."/>
            <person name="Hepburn T."/>
            <person name="Howarth C."/>
            <person name="Jen D."/>
            <person name="Larson L."/>
            <person name="Mehta T."/>
            <person name="Neiman D."/>
            <person name="Pearson M."/>
            <person name="Roberts A."/>
            <person name="Saif S."/>
            <person name="Shea T."/>
            <person name="Shenoy N."/>
            <person name="Sisk P."/>
            <person name="Stolte C."/>
            <person name="Sykes S."/>
            <person name="Walk T."/>
            <person name="White J."/>
            <person name="Yandava C."/>
            <person name="Haas B."/>
            <person name="Nusbaum C."/>
            <person name="Birren B."/>
        </authorList>
    </citation>
    <scope>NUCLEOTIDE SEQUENCE [LARGE SCALE GENOMIC DNA]</scope>
    <source>
        <strain evidence="4">R3-111a-1</strain>
    </source>
</reference>
<dbReference type="VEuPathDB" id="FungiDB:GGTG_04513"/>
<name>J3NTB4_GAET3</name>
<dbReference type="PANTHER" id="PTHR44167">
    <property type="entry name" value="OVARIAN-SPECIFIC SERINE/THREONINE-PROTEIN KINASE LOK-RELATED"/>
    <property type="match status" value="1"/>
</dbReference>
<sequence length="315" mass="35016">MSRETCFSATKTNPVVKAESGGQSFVLKCPLSYIYDKCRDFAAEFAGSRRLRLHVDRDLDEQVLVYPFFKTTLFDLIAEDPELPIFERVKIMTTVAEAIQEVHKKNWAHLDISPNNVLVDWTCNGHGDKTVTNVAVGGLSSAMSAMTLETDGMRCDDTGSREWRSPEVYSGRGMSMASDIYSFGLVMLYTLGAGSMLRYAEGLAAKGGGVTLCHVEELMARHFAFFGPATEGLFKVIRGEEYCRKANILSYHSQLVLKSRPDLSFQSWGQGLGPEVHARISWMLKMDPAARPTIDQVLAFLRSGGVRSSYRQVLV</sequence>
<dbReference type="OrthoDB" id="10252171at2759"/>
<protein>
    <submittedName>
        <fullName evidence="2">Serine/threonine protein kinase</fullName>
    </submittedName>
</protein>
<dbReference type="HOGENOM" id="CLU_054430_1_1_1"/>
<dbReference type="Gene3D" id="1.10.510.10">
    <property type="entry name" value="Transferase(Phosphotransferase) domain 1"/>
    <property type="match status" value="1"/>
</dbReference>
<dbReference type="GO" id="GO:0005634">
    <property type="term" value="C:nucleus"/>
    <property type="evidence" value="ECO:0007669"/>
    <property type="project" value="TreeGrafter"/>
</dbReference>
<dbReference type="InterPro" id="IPR011009">
    <property type="entry name" value="Kinase-like_dom_sf"/>
</dbReference>
<dbReference type="GeneID" id="20344971"/>
<evidence type="ECO:0000259" key="1">
    <source>
        <dbReference type="PROSITE" id="PS50011"/>
    </source>
</evidence>
<organism evidence="2">
    <name type="scientific">Gaeumannomyces tritici (strain R3-111a-1)</name>
    <name type="common">Wheat and barley take-all root rot fungus</name>
    <name type="synonym">Gaeumannomyces graminis var. tritici</name>
    <dbReference type="NCBI Taxonomy" id="644352"/>
    <lineage>
        <taxon>Eukaryota</taxon>
        <taxon>Fungi</taxon>
        <taxon>Dikarya</taxon>
        <taxon>Ascomycota</taxon>
        <taxon>Pezizomycotina</taxon>
        <taxon>Sordariomycetes</taxon>
        <taxon>Sordariomycetidae</taxon>
        <taxon>Magnaporthales</taxon>
        <taxon>Magnaporthaceae</taxon>
        <taxon>Gaeumannomyces</taxon>
    </lineage>
</organism>